<keyword evidence="2" id="KW-0677">Repeat</keyword>
<keyword evidence="6" id="KW-1185">Reference proteome</keyword>
<dbReference type="PANTHER" id="PTHR32099">
    <property type="entry name" value="CYSTEINE-RICH REPEAT SECRETORY PROTEIN"/>
    <property type="match status" value="1"/>
</dbReference>
<comment type="caution">
    <text evidence="5">The sequence shown here is derived from an EMBL/GenBank/DDBJ whole genome shotgun (WGS) entry which is preliminary data.</text>
</comment>
<evidence type="ECO:0000256" key="3">
    <source>
        <dbReference type="SAM" id="SignalP"/>
    </source>
</evidence>
<feature type="domain" description="Gnk2-homologous" evidence="4">
    <location>
        <begin position="152"/>
        <end position="261"/>
    </location>
</feature>
<organism evidence="5 6">
    <name type="scientific">Papaver nudicaule</name>
    <name type="common">Iceland poppy</name>
    <dbReference type="NCBI Taxonomy" id="74823"/>
    <lineage>
        <taxon>Eukaryota</taxon>
        <taxon>Viridiplantae</taxon>
        <taxon>Streptophyta</taxon>
        <taxon>Embryophyta</taxon>
        <taxon>Tracheophyta</taxon>
        <taxon>Spermatophyta</taxon>
        <taxon>Magnoliopsida</taxon>
        <taxon>Ranunculales</taxon>
        <taxon>Papaveraceae</taxon>
        <taxon>Papaveroideae</taxon>
        <taxon>Papaver</taxon>
    </lineage>
</organism>
<feature type="domain" description="Gnk2-homologous" evidence="4">
    <location>
        <begin position="33"/>
        <end position="146"/>
    </location>
</feature>
<accession>A0AA41UWT6</accession>
<dbReference type="Pfam" id="PF01657">
    <property type="entry name" value="Stress-antifung"/>
    <property type="match status" value="2"/>
</dbReference>
<proteinExistence type="predicted"/>
<dbReference type="Gene3D" id="3.30.430.20">
    <property type="entry name" value="Gnk2 domain, C-X8-C-X2-C motif"/>
    <property type="match status" value="2"/>
</dbReference>
<protein>
    <recommendedName>
        <fullName evidence="4">Gnk2-homologous domain-containing protein</fullName>
    </recommendedName>
</protein>
<reference evidence="5" key="1">
    <citation type="submission" date="2022-03" db="EMBL/GenBank/DDBJ databases">
        <title>A functionally conserved STORR gene fusion in Papaver species that diverged 16.8 million years ago.</title>
        <authorList>
            <person name="Catania T."/>
        </authorList>
    </citation>
    <scope>NUCLEOTIDE SEQUENCE</scope>
    <source>
        <strain evidence="5">S-191538</strain>
    </source>
</reference>
<dbReference type="FunFam" id="3.30.430.20:FF:000002">
    <property type="entry name" value="Cysteine-rich receptor-like protein kinase 10"/>
    <property type="match status" value="1"/>
</dbReference>
<evidence type="ECO:0000256" key="1">
    <source>
        <dbReference type="ARBA" id="ARBA00022729"/>
    </source>
</evidence>
<keyword evidence="1 3" id="KW-0732">Signal</keyword>
<dbReference type="PANTHER" id="PTHR32099:SF42">
    <property type="entry name" value="CYSTEINE-RICH RECEPTOR-LIKE PROTEIN KINASE 9-RELATED"/>
    <property type="match status" value="1"/>
</dbReference>
<sequence length="300" mass="32806">MGFCNELIIFTLMFILYYDQILLTAQAQEPTPNYLAYSFCTDGNYTANSTYQTNLNLLLSSLSTTFTNSSTVPRYGYRNITTGQGPDIVYGSLHCREDVTPDECSSCVQLATDDVVKDTDGWGCPNSKGAIMFYNGCVLRYSDKSYFSTLNEKPYVELTSVAKITNPAPFLDTVTKLLDDLVIKAVTNSSHSPSLIATGSTNYTSSDEVYGMVQCTPDLAPSVCNKCLRSALGRISRCCSGTEGARVLYPSCTFRFEIYTFYGDYMYATTPASPPLLLPPAPLALPPPTLQSASNSTNCE</sequence>
<evidence type="ECO:0000259" key="4">
    <source>
        <dbReference type="PROSITE" id="PS51473"/>
    </source>
</evidence>
<dbReference type="PROSITE" id="PS51473">
    <property type="entry name" value="GNK2"/>
    <property type="match status" value="2"/>
</dbReference>
<feature type="chain" id="PRO_5041350723" description="Gnk2-homologous domain-containing protein" evidence="3">
    <location>
        <begin position="28"/>
        <end position="300"/>
    </location>
</feature>
<evidence type="ECO:0000256" key="2">
    <source>
        <dbReference type="ARBA" id="ARBA00022737"/>
    </source>
</evidence>
<dbReference type="EMBL" id="JAJJMA010047598">
    <property type="protein sequence ID" value="MCL7025655.1"/>
    <property type="molecule type" value="Genomic_DNA"/>
</dbReference>
<gene>
    <name evidence="5" type="ORF">MKW94_022408</name>
</gene>
<name>A0AA41UWT6_PAPNU</name>
<feature type="signal peptide" evidence="3">
    <location>
        <begin position="1"/>
        <end position="27"/>
    </location>
</feature>
<evidence type="ECO:0000313" key="5">
    <source>
        <dbReference type="EMBL" id="MCL7025655.1"/>
    </source>
</evidence>
<dbReference type="Proteomes" id="UP001177140">
    <property type="component" value="Unassembled WGS sequence"/>
</dbReference>
<dbReference type="InterPro" id="IPR038408">
    <property type="entry name" value="GNK2_sf"/>
</dbReference>
<dbReference type="InterPro" id="IPR002902">
    <property type="entry name" value="GNK2"/>
</dbReference>
<evidence type="ECO:0000313" key="6">
    <source>
        <dbReference type="Proteomes" id="UP001177140"/>
    </source>
</evidence>
<dbReference type="CDD" id="cd23509">
    <property type="entry name" value="Gnk2-like"/>
    <property type="match status" value="2"/>
</dbReference>
<dbReference type="AlphaFoldDB" id="A0AA41UWT6"/>